<dbReference type="AlphaFoldDB" id="D8QZM5"/>
<dbReference type="Proteomes" id="UP000001514">
    <property type="component" value="Unassembled WGS sequence"/>
</dbReference>
<proteinExistence type="predicted"/>
<dbReference type="InParanoid" id="D8QZM5"/>
<evidence type="ECO:0000313" key="1">
    <source>
        <dbReference type="EMBL" id="EFJ34430.1"/>
    </source>
</evidence>
<dbReference type="EMBL" id="GL377569">
    <property type="protein sequence ID" value="EFJ34430.1"/>
    <property type="molecule type" value="Genomic_DNA"/>
</dbReference>
<dbReference type="KEGG" id="smo:SELMODRAFT_438815"/>
<reference evidence="1 2" key="1">
    <citation type="journal article" date="2011" name="Science">
        <title>The Selaginella genome identifies genetic changes associated with the evolution of vascular plants.</title>
        <authorList>
            <person name="Banks J.A."/>
            <person name="Nishiyama T."/>
            <person name="Hasebe M."/>
            <person name="Bowman J.L."/>
            <person name="Gribskov M."/>
            <person name="dePamphilis C."/>
            <person name="Albert V.A."/>
            <person name="Aono N."/>
            <person name="Aoyama T."/>
            <person name="Ambrose B.A."/>
            <person name="Ashton N.W."/>
            <person name="Axtell M.J."/>
            <person name="Barker E."/>
            <person name="Barker M.S."/>
            <person name="Bennetzen J.L."/>
            <person name="Bonawitz N.D."/>
            <person name="Chapple C."/>
            <person name="Cheng C."/>
            <person name="Correa L.G."/>
            <person name="Dacre M."/>
            <person name="DeBarry J."/>
            <person name="Dreyer I."/>
            <person name="Elias M."/>
            <person name="Engstrom E.M."/>
            <person name="Estelle M."/>
            <person name="Feng L."/>
            <person name="Finet C."/>
            <person name="Floyd S.K."/>
            <person name="Frommer W.B."/>
            <person name="Fujita T."/>
            <person name="Gramzow L."/>
            <person name="Gutensohn M."/>
            <person name="Harholt J."/>
            <person name="Hattori M."/>
            <person name="Heyl A."/>
            <person name="Hirai T."/>
            <person name="Hiwatashi Y."/>
            <person name="Ishikawa M."/>
            <person name="Iwata M."/>
            <person name="Karol K.G."/>
            <person name="Koehler B."/>
            <person name="Kolukisaoglu U."/>
            <person name="Kubo M."/>
            <person name="Kurata T."/>
            <person name="Lalonde S."/>
            <person name="Li K."/>
            <person name="Li Y."/>
            <person name="Litt A."/>
            <person name="Lyons E."/>
            <person name="Manning G."/>
            <person name="Maruyama T."/>
            <person name="Michael T.P."/>
            <person name="Mikami K."/>
            <person name="Miyazaki S."/>
            <person name="Morinaga S."/>
            <person name="Murata T."/>
            <person name="Mueller-Roeber B."/>
            <person name="Nelson D.R."/>
            <person name="Obara M."/>
            <person name="Oguri Y."/>
            <person name="Olmstead R.G."/>
            <person name="Onodera N."/>
            <person name="Petersen B.L."/>
            <person name="Pils B."/>
            <person name="Prigge M."/>
            <person name="Rensing S.A."/>
            <person name="Riano-Pachon D.M."/>
            <person name="Roberts A.W."/>
            <person name="Sato Y."/>
            <person name="Scheller H.V."/>
            <person name="Schulz B."/>
            <person name="Schulz C."/>
            <person name="Shakirov E.V."/>
            <person name="Shibagaki N."/>
            <person name="Shinohara N."/>
            <person name="Shippen D.E."/>
            <person name="Soerensen I."/>
            <person name="Sotooka R."/>
            <person name="Sugimoto N."/>
            <person name="Sugita M."/>
            <person name="Sumikawa N."/>
            <person name="Tanurdzic M."/>
            <person name="Theissen G."/>
            <person name="Ulvskov P."/>
            <person name="Wakazuki S."/>
            <person name="Weng J.K."/>
            <person name="Willats W.W."/>
            <person name="Wipf D."/>
            <person name="Wolf P.G."/>
            <person name="Yang L."/>
            <person name="Zimmer A.D."/>
            <person name="Zhu Q."/>
            <person name="Mitros T."/>
            <person name="Hellsten U."/>
            <person name="Loque D."/>
            <person name="Otillar R."/>
            <person name="Salamov A."/>
            <person name="Schmutz J."/>
            <person name="Shapiro H."/>
            <person name="Lindquist E."/>
            <person name="Lucas S."/>
            <person name="Rokhsar D."/>
            <person name="Grigoriev I.V."/>
        </authorList>
    </citation>
    <scope>NUCLEOTIDE SEQUENCE [LARGE SCALE GENOMIC DNA]</scope>
</reference>
<name>D8QZM5_SELML</name>
<evidence type="ECO:0000313" key="2">
    <source>
        <dbReference type="Proteomes" id="UP000001514"/>
    </source>
</evidence>
<organism evidence="2">
    <name type="scientific">Selaginella moellendorffii</name>
    <name type="common">Spikemoss</name>
    <dbReference type="NCBI Taxonomy" id="88036"/>
    <lineage>
        <taxon>Eukaryota</taxon>
        <taxon>Viridiplantae</taxon>
        <taxon>Streptophyta</taxon>
        <taxon>Embryophyta</taxon>
        <taxon>Tracheophyta</taxon>
        <taxon>Lycopodiopsida</taxon>
        <taxon>Selaginellales</taxon>
        <taxon>Selaginellaceae</taxon>
        <taxon>Selaginella</taxon>
    </lineage>
</organism>
<protein>
    <submittedName>
        <fullName evidence="1">Uncharacterized protein</fullName>
    </submittedName>
</protein>
<dbReference type="HOGENOM" id="CLU_497318_0_0_1"/>
<keyword evidence="2" id="KW-1185">Reference proteome</keyword>
<accession>D8QZM5</accession>
<gene>
    <name evidence="1" type="ORF">SELMODRAFT_438815</name>
</gene>
<sequence>MDAASWGFATLPLCPLIGAPGRPLRLSPPSQAEVLHDNGPTSMKTTIRAGQGSATDQVPPRKTLFLFDAMLNAHNMICLIKQLKQAKCKTTVQGTLNTKGNLLSVEDVHDNGPTSTKTTIMKTLAVQRYGSRSLTGPVHSRTSPPRKRRCCCAQRKTCEMRNNVGHLRLQNFNPVEDHDLAAIRPLKLQLRKPNKVKSTTPGWACMTKFHNFSSSIWFLVLQWVYAFWQAVRNTKGFNLCYYGLQWLLTSGGTPKKRIIWVNKDYQALESLRRPYGPYKDWQEFKERMLGKQDNGIHYLSFEDCWYQVEYNHKYYWVHQDVFFEVSVYKLSECVFVKDLYHLDQKYSVAQQISEEEAMLMMFNRDMHFYPVEERTVIYGREFNMMEYNSKLSGFLATIPLILQARKLSGASSLASLLLLLIDFFRTPLYRGYDQAFLHLTKFMKLYVFQKRTWLYSLFGLFSNRWRYSDFNKGYAYMTQGEELEVISYVSMLGRDDCTLVTSGDHIMFHPKAYAPHFTIRNSIVSSAQPWQYIGDVSLFRINKKIFIS</sequence>
<dbReference type="Gramene" id="EFJ34430">
    <property type="protein sequence ID" value="EFJ34430"/>
    <property type="gene ID" value="SELMODRAFT_438815"/>
</dbReference>